<feature type="domain" description="DNA2/NAM7 helicase helicase" evidence="2">
    <location>
        <begin position="661"/>
        <end position="724"/>
    </location>
</feature>
<keyword evidence="5" id="KW-0347">Helicase</keyword>
<dbReference type="InterPro" id="IPR045055">
    <property type="entry name" value="DNA2/NAM7-like"/>
</dbReference>
<dbReference type="Gene3D" id="3.40.960.10">
    <property type="entry name" value="VSR Endonuclease"/>
    <property type="match status" value="1"/>
</dbReference>
<evidence type="ECO:0000259" key="2">
    <source>
        <dbReference type="Pfam" id="PF13086"/>
    </source>
</evidence>
<dbReference type="Pfam" id="PF13086">
    <property type="entry name" value="AAA_11"/>
    <property type="match status" value="2"/>
</dbReference>
<dbReference type="Pfam" id="PF13087">
    <property type="entry name" value="AAA_12"/>
    <property type="match status" value="1"/>
</dbReference>
<dbReference type="InterPro" id="IPR027417">
    <property type="entry name" value="P-loop_NTPase"/>
</dbReference>
<keyword evidence="5" id="KW-0378">Hydrolase</keyword>
<evidence type="ECO:0000313" key="6">
    <source>
        <dbReference type="Proteomes" id="UP000221860"/>
    </source>
</evidence>
<dbReference type="GO" id="GO:0004386">
    <property type="term" value="F:helicase activity"/>
    <property type="evidence" value="ECO:0007669"/>
    <property type="project" value="UniProtKB-KW"/>
</dbReference>
<evidence type="ECO:0000313" key="5">
    <source>
        <dbReference type="EMBL" id="PHP26572.1"/>
    </source>
</evidence>
<sequence length="1724" mass="185633">MTNQDTRLPVLAPRISIEIDAVARLGLATAQARSAVLRSLALDHAGEAAIEGAELHLWSEPAVLRPRQWRIERIAPGARLAIDDLAVALDPVPLATLEASEPAMLKLELRQGGQVLARVRRPVTLLARDEWGGLGEMAHLLPAFLRPDAAVAAGLVEEASALLAQAGRGAPEGYRAQDPARAWMQAAAVWSAACGWGPRGAVAGGDVAARGQRLRSLAQIRAERLATPLEAALLIAAGAEALGLNPVIAFAQGRVWCGVWLVPRDLGRVVEPDAVALRKALAARELLMLDPELVTRGAGFEAALAAGRALGEEAREAGFIAAIDVAAARAAGIMPLGETALDPAPAPHEGAAQPLPPMPALADLPVTEIEEEEAETPEGRIARWQRKLLDLSLRNRLLNFRDGRGAVPFLCADMAALEDSLAGGATAIPEPIEEAESLSPDEIAARAARAQERGRLAAPLSAQELNARLVALHRRARSDMQEGGTNTLFLAAGFLRWRREGEERAYRAPLLLIPARLERRSANSAFRLGHLEDEVRINATLLEFLRRDFALTVPGLDGELPRDESGIDLVRIFDLVRLAVRDLAGFEVIEDMALSTFSFAKFLMWEDLVARNDALRDSALVRHLLDGPDEAYPQPDLPQIAPRDLDHALVPADLVIPLPADSSQLAAVAAAAQGRDFVLIGPPGTGKSQTIANIIAQVMSQGRTVLFVAEKAAALDVVQRRLAASGLGDACLELHSSKTDRKSVLAQLGRGWDRAAEGDGADWIEVTEDLRLTRDRLNAYVAALHRKGRQGFSVFEAIGRVAAGAPPFRLSFAAWDAHDAPSYARLRDLAAELERLAQVAGRDAPGDLLAGAEWSFDWQERFLDAAAALGAAARAQNKALGVLCDRLGLAPVAGRMAARGALFAVLAEVAREGAPDLSQLPDLPLADLERAAAAREEAEAAMAAARARLAADYPEDADSRIDIAALDADWRAAQAGIWPLSALAQRRVRGVLQSHARAGQVDPGGDLDALHRLGRARAARDASALARLPGERIAPLLAARRAAEAALAGLQGEGAEPAQLGALRTELRQPGQGPLRAALAALDHAQAERTAAEERFAALGGRAPEDMAPADLARALDALAAQAPRLADWTRWMGARARAGEAGLGPLIEAIEADRLDRPACAAFEAAYAAWWLPRAMDAEPLLRDFAHWAQDDLVARFRMLDDRAAALAPKEALRRAGGGLPARDTVPRASELGLLRHQLGLKRPSMPIRQLLGQMPESLPRLAPCVLMSPLSVAQYLPAGQPAFDVVIFDEASQITTWDAVGAIARGRQAIVVGDPKQLPPTNFFGRSEEDDDEDDADGFALRDMPSILDEVAASGVPVRRLDWHYRSRDEALIAFSNHFYYDGGLVTFPSPGTGGEAITLHRVEGRYGRGKGRTNIEEARAVTAMIRARLLAELDRPEPQRHSLGVITFNADQQALILDQLDALRRELPELEWFFEEAREEPVIVKNLENIQGDERDVMLFSVTFGPDLAGRLSMNFGALNAEGGERRLNVAITRARRALHVFASLGAEEIDLGRTRARGVADLKAFLDYAERGAVALPARDEGSLGPAETPFEEAVARSLEAKGWEVRTQIGVSGYRIDLAVVHPDRGGAYLAGVECDGATYHSAATARDRDRVRQSVLEGLGWRIERVWSTDWFRAPAHVAERLDGRLREALARDREERANRARHEAARPERLSLPAPQG</sequence>
<feature type="domain" description="DNA2/NAM7 helicase-like C-terminal" evidence="3">
    <location>
        <begin position="1403"/>
        <end position="1546"/>
    </location>
</feature>
<dbReference type="Pfam" id="PF13195">
    <property type="entry name" value="DUF4011"/>
    <property type="match status" value="1"/>
</dbReference>
<protein>
    <submittedName>
        <fullName evidence="5">DNA helicase</fullName>
    </submittedName>
</protein>
<feature type="domain" description="Restriction endonuclease type II-like" evidence="4">
    <location>
        <begin position="1595"/>
        <end position="1690"/>
    </location>
</feature>
<dbReference type="Proteomes" id="UP000221860">
    <property type="component" value="Unassembled WGS sequence"/>
</dbReference>
<dbReference type="InterPro" id="IPR041677">
    <property type="entry name" value="DNA2/NAM7_AAA_11"/>
</dbReference>
<accession>A0A2G1MD32</accession>
<feature type="region of interest" description="Disordered" evidence="1">
    <location>
        <begin position="1700"/>
        <end position="1724"/>
    </location>
</feature>
<name>A0A2G1MD32_9RHOB</name>
<dbReference type="InterPro" id="IPR041679">
    <property type="entry name" value="DNA2/NAM7-like_C"/>
</dbReference>
<dbReference type="SUPFAM" id="SSF52980">
    <property type="entry name" value="Restriction endonuclease-like"/>
    <property type="match status" value="1"/>
</dbReference>
<dbReference type="RefSeq" id="WP_099278327.1">
    <property type="nucleotide sequence ID" value="NZ_KZ304973.1"/>
</dbReference>
<dbReference type="OrthoDB" id="9757917at2"/>
<dbReference type="InterPro" id="IPR047187">
    <property type="entry name" value="SF1_C_Upf1"/>
</dbReference>
<feature type="domain" description="DNA2/NAM7 helicase helicase" evidence="2">
    <location>
        <begin position="1284"/>
        <end position="1323"/>
    </location>
</feature>
<dbReference type="Gene3D" id="3.40.50.300">
    <property type="entry name" value="P-loop containing nucleotide triphosphate hydrolases"/>
    <property type="match status" value="3"/>
</dbReference>
<evidence type="ECO:0000259" key="3">
    <source>
        <dbReference type="Pfam" id="PF13087"/>
    </source>
</evidence>
<evidence type="ECO:0000256" key="1">
    <source>
        <dbReference type="SAM" id="MobiDB-lite"/>
    </source>
</evidence>
<dbReference type="EMBL" id="NQWH01000033">
    <property type="protein sequence ID" value="PHP26572.1"/>
    <property type="molecule type" value="Genomic_DNA"/>
</dbReference>
<dbReference type="FunFam" id="3.40.960.10:FF:000002">
    <property type="entry name" value="DNA helicase related protein"/>
    <property type="match status" value="1"/>
</dbReference>
<evidence type="ECO:0000259" key="4">
    <source>
        <dbReference type="Pfam" id="PF18741"/>
    </source>
</evidence>
<dbReference type="PANTHER" id="PTHR10887:SF495">
    <property type="entry name" value="HELICASE SENATAXIN ISOFORM X1-RELATED"/>
    <property type="match status" value="1"/>
</dbReference>
<dbReference type="SUPFAM" id="SSF52540">
    <property type="entry name" value="P-loop containing nucleoside triphosphate hydrolases"/>
    <property type="match status" value="2"/>
</dbReference>
<dbReference type="PANTHER" id="PTHR10887">
    <property type="entry name" value="DNA2/NAM7 HELICASE FAMILY"/>
    <property type="match status" value="1"/>
</dbReference>
<keyword evidence="6" id="KW-1185">Reference proteome</keyword>
<keyword evidence="5" id="KW-0547">Nucleotide-binding</keyword>
<comment type="caution">
    <text evidence="5">The sequence shown here is derived from an EMBL/GenBank/DDBJ whole genome shotgun (WGS) entry which is preliminary data.</text>
</comment>
<dbReference type="FunFam" id="3.40.50.300:FF:002063">
    <property type="entry name" value="DNA helicase related protein"/>
    <property type="match status" value="1"/>
</dbReference>
<feature type="compositionally biased region" description="Basic and acidic residues" evidence="1">
    <location>
        <begin position="1700"/>
        <end position="1716"/>
    </location>
</feature>
<proteinExistence type="predicted"/>
<reference evidence="5 6" key="1">
    <citation type="submission" date="2017-08" db="EMBL/GenBank/DDBJ databases">
        <title>Draft Genome Sequence of Loktanella cinnabarina Strain XM1, Isolated from Coastal Surface Water.</title>
        <authorList>
            <person name="Ma R."/>
            <person name="Wang J."/>
            <person name="Wang Q."/>
            <person name="Ma Z."/>
            <person name="Li J."/>
            <person name="Chen L."/>
        </authorList>
    </citation>
    <scope>NUCLEOTIDE SEQUENCE [LARGE SCALE GENOMIC DNA]</scope>
    <source>
        <strain evidence="5 6">XM1</strain>
    </source>
</reference>
<dbReference type="CDD" id="cd18808">
    <property type="entry name" value="SF1_C_Upf1"/>
    <property type="match status" value="1"/>
</dbReference>
<dbReference type="InterPro" id="IPR025103">
    <property type="entry name" value="DUF4011"/>
</dbReference>
<keyword evidence="5" id="KW-0067">ATP-binding</keyword>
<dbReference type="InterPro" id="IPR011335">
    <property type="entry name" value="Restrct_endonuc-II-like"/>
</dbReference>
<gene>
    <name evidence="5" type="ORF">CJ301_15755</name>
</gene>
<dbReference type="Pfam" id="PF18741">
    <property type="entry name" value="MTES_1575"/>
    <property type="match status" value="1"/>
</dbReference>
<dbReference type="InterPro" id="IPR049468">
    <property type="entry name" value="Restrct_endonuc-II-like_dom"/>
</dbReference>
<organism evidence="5 6">
    <name type="scientific">Limimaricola cinnabarinus</name>
    <dbReference type="NCBI Taxonomy" id="1125964"/>
    <lineage>
        <taxon>Bacteria</taxon>
        <taxon>Pseudomonadati</taxon>
        <taxon>Pseudomonadota</taxon>
        <taxon>Alphaproteobacteria</taxon>
        <taxon>Rhodobacterales</taxon>
        <taxon>Paracoccaceae</taxon>
        <taxon>Limimaricola</taxon>
    </lineage>
</organism>